<proteinExistence type="predicted"/>
<organism evidence="1 2">
    <name type="scientific">Runella aurantiaca</name>
    <dbReference type="NCBI Taxonomy" id="2282308"/>
    <lineage>
        <taxon>Bacteria</taxon>
        <taxon>Pseudomonadati</taxon>
        <taxon>Bacteroidota</taxon>
        <taxon>Cytophagia</taxon>
        <taxon>Cytophagales</taxon>
        <taxon>Spirosomataceae</taxon>
        <taxon>Runella</taxon>
    </lineage>
</organism>
<keyword evidence="2" id="KW-1185">Reference proteome</keyword>
<evidence type="ECO:0000313" key="1">
    <source>
        <dbReference type="EMBL" id="RDB06206.1"/>
    </source>
</evidence>
<evidence type="ECO:0000313" key="2">
    <source>
        <dbReference type="Proteomes" id="UP000253141"/>
    </source>
</evidence>
<accession>A0A369IHU1</accession>
<dbReference type="Proteomes" id="UP000253141">
    <property type="component" value="Unassembled WGS sequence"/>
</dbReference>
<name>A0A369IHU1_9BACT</name>
<dbReference type="AlphaFoldDB" id="A0A369IHU1"/>
<sequence>MILYRQLKFIFGCFFVGNCNVAKVITFSPSRFWIRLANAIGLLRLLYKFFYFGRGSYMRPPTRTAFYFEYAVFKEHYAQRGEF</sequence>
<gene>
    <name evidence="1" type="ORF">DVG78_10275</name>
</gene>
<reference evidence="1 2" key="1">
    <citation type="submission" date="2018-07" db="EMBL/GenBank/DDBJ databases">
        <title>Genome analysis of Runella aurantiaca.</title>
        <authorList>
            <person name="Yang X."/>
        </authorList>
    </citation>
    <scope>NUCLEOTIDE SEQUENCE [LARGE SCALE GENOMIC DNA]</scope>
    <source>
        <strain evidence="1 2">YX9</strain>
    </source>
</reference>
<dbReference type="EMBL" id="QPIW01000006">
    <property type="protein sequence ID" value="RDB06206.1"/>
    <property type="molecule type" value="Genomic_DNA"/>
</dbReference>
<protein>
    <submittedName>
        <fullName evidence="1">Uncharacterized protein</fullName>
    </submittedName>
</protein>
<comment type="caution">
    <text evidence="1">The sequence shown here is derived from an EMBL/GenBank/DDBJ whole genome shotgun (WGS) entry which is preliminary data.</text>
</comment>